<evidence type="ECO:0000256" key="8">
    <source>
        <dbReference type="ARBA" id="ARBA00022840"/>
    </source>
</evidence>
<keyword evidence="7" id="KW-0547">Nucleotide-binding</keyword>
<dbReference type="AlphaFoldDB" id="A0A955RS72"/>
<evidence type="ECO:0000256" key="5">
    <source>
        <dbReference type="ARBA" id="ARBA00022694"/>
    </source>
</evidence>
<evidence type="ECO:0000256" key="1">
    <source>
        <dbReference type="ARBA" id="ARBA00004496"/>
    </source>
</evidence>
<dbReference type="GO" id="GO:0005737">
    <property type="term" value="C:cytoplasm"/>
    <property type="evidence" value="ECO:0007669"/>
    <property type="project" value="UniProtKB-SubCell"/>
</dbReference>
<dbReference type="Pfam" id="PF02367">
    <property type="entry name" value="TsaE"/>
    <property type="match status" value="1"/>
</dbReference>
<proteinExistence type="inferred from homology"/>
<dbReference type="EMBL" id="JAGQKZ010000035">
    <property type="protein sequence ID" value="MCA9392293.1"/>
    <property type="molecule type" value="Genomic_DNA"/>
</dbReference>
<dbReference type="GO" id="GO:0046872">
    <property type="term" value="F:metal ion binding"/>
    <property type="evidence" value="ECO:0007669"/>
    <property type="project" value="UniProtKB-KW"/>
</dbReference>
<keyword evidence="8" id="KW-0067">ATP-binding</keyword>
<dbReference type="InterPro" id="IPR003442">
    <property type="entry name" value="T6A_TsaE"/>
</dbReference>
<evidence type="ECO:0000256" key="3">
    <source>
        <dbReference type="ARBA" id="ARBA00019010"/>
    </source>
</evidence>
<evidence type="ECO:0000256" key="7">
    <source>
        <dbReference type="ARBA" id="ARBA00022741"/>
    </source>
</evidence>
<gene>
    <name evidence="11" type="primary">tsaE</name>
    <name evidence="11" type="ORF">KC614_03765</name>
</gene>
<organism evidence="11 12">
    <name type="scientific">candidate division WWE3 bacterium</name>
    <dbReference type="NCBI Taxonomy" id="2053526"/>
    <lineage>
        <taxon>Bacteria</taxon>
        <taxon>Katanobacteria</taxon>
    </lineage>
</organism>
<dbReference type="SUPFAM" id="SSF52540">
    <property type="entry name" value="P-loop containing nucleoside triphosphate hydrolases"/>
    <property type="match status" value="1"/>
</dbReference>
<evidence type="ECO:0000313" key="11">
    <source>
        <dbReference type="EMBL" id="MCA9392293.1"/>
    </source>
</evidence>
<comment type="caution">
    <text evidence="11">The sequence shown here is derived from an EMBL/GenBank/DDBJ whole genome shotgun (WGS) entry which is preliminary data.</text>
</comment>
<evidence type="ECO:0000256" key="9">
    <source>
        <dbReference type="ARBA" id="ARBA00022842"/>
    </source>
</evidence>
<dbReference type="GO" id="GO:0002949">
    <property type="term" value="P:tRNA threonylcarbamoyladenosine modification"/>
    <property type="evidence" value="ECO:0007669"/>
    <property type="project" value="InterPro"/>
</dbReference>
<comment type="subcellular location">
    <subcellularLocation>
        <location evidence="1">Cytoplasm</location>
    </subcellularLocation>
</comment>
<keyword evidence="5" id="KW-0819">tRNA processing</keyword>
<dbReference type="GO" id="GO:0005524">
    <property type="term" value="F:ATP binding"/>
    <property type="evidence" value="ECO:0007669"/>
    <property type="project" value="UniProtKB-KW"/>
</dbReference>
<keyword evidence="9" id="KW-0460">Magnesium</keyword>
<reference evidence="11" key="2">
    <citation type="journal article" date="2021" name="Microbiome">
        <title>Successional dynamics and alternative stable states in a saline activated sludge microbial community over 9 years.</title>
        <authorList>
            <person name="Wang Y."/>
            <person name="Ye J."/>
            <person name="Ju F."/>
            <person name="Liu L."/>
            <person name="Boyd J.A."/>
            <person name="Deng Y."/>
            <person name="Parks D.H."/>
            <person name="Jiang X."/>
            <person name="Yin X."/>
            <person name="Woodcroft B.J."/>
            <person name="Tyson G.W."/>
            <person name="Hugenholtz P."/>
            <person name="Polz M.F."/>
            <person name="Zhang T."/>
        </authorList>
    </citation>
    <scope>NUCLEOTIDE SEQUENCE</scope>
    <source>
        <strain evidence="11">HKST-UBA03</strain>
    </source>
</reference>
<dbReference type="PANTHER" id="PTHR33540">
    <property type="entry name" value="TRNA THREONYLCARBAMOYLADENOSINE BIOSYNTHESIS PROTEIN TSAE"/>
    <property type="match status" value="1"/>
</dbReference>
<dbReference type="Gene3D" id="3.40.50.300">
    <property type="entry name" value="P-loop containing nucleotide triphosphate hydrolases"/>
    <property type="match status" value="1"/>
</dbReference>
<dbReference type="Proteomes" id="UP000751518">
    <property type="component" value="Unassembled WGS sequence"/>
</dbReference>
<evidence type="ECO:0000256" key="4">
    <source>
        <dbReference type="ARBA" id="ARBA00022490"/>
    </source>
</evidence>
<dbReference type="InterPro" id="IPR027417">
    <property type="entry name" value="P-loop_NTPase"/>
</dbReference>
<keyword evidence="4" id="KW-0963">Cytoplasm</keyword>
<sequence>MQKKLTGLSDTERFARDFLNNVLTNNVVGLTGDLGAGKTTFVQMLAKELAVSVPVVSPTFLLLKMYSFPEFKDMRNLVHLDMYRINDWSEIESLGLPEMWNDDKNLILIEWADRIKDDLPEKTQFLHFAHVDEDTRTVEY</sequence>
<evidence type="ECO:0000256" key="6">
    <source>
        <dbReference type="ARBA" id="ARBA00022723"/>
    </source>
</evidence>
<reference evidence="11" key="1">
    <citation type="submission" date="2020-04" db="EMBL/GenBank/DDBJ databases">
        <authorList>
            <person name="Zhang T."/>
        </authorList>
    </citation>
    <scope>NUCLEOTIDE SEQUENCE</scope>
    <source>
        <strain evidence="11">HKST-UBA03</strain>
    </source>
</reference>
<evidence type="ECO:0000256" key="2">
    <source>
        <dbReference type="ARBA" id="ARBA00007599"/>
    </source>
</evidence>
<evidence type="ECO:0000313" key="12">
    <source>
        <dbReference type="Proteomes" id="UP000751518"/>
    </source>
</evidence>
<dbReference type="NCBIfam" id="TIGR00150">
    <property type="entry name" value="T6A_YjeE"/>
    <property type="match status" value="1"/>
</dbReference>
<keyword evidence="6" id="KW-0479">Metal-binding</keyword>
<accession>A0A955RS72</accession>
<protein>
    <recommendedName>
        <fullName evidence="3">tRNA threonylcarbamoyladenosine biosynthesis protein TsaE</fullName>
    </recommendedName>
    <alternativeName>
        <fullName evidence="10">t(6)A37 threonylcarbamoyladenosine biosynthesis protein TsaE</fullName>
    </alternativeName>
</protein>
<evidence type="ECO:0000256" key="10">
    <source>
        <dbReference type="ARBA" id="ARBA00032441"/>
    </source>
</evidence>
<name>A0A955RS72_UNCKA</name>
<dbReference type="PANTHER" id="PTHR33540:SF2">
    <property type="entry name" value="TRNA THREONYLCARBAMOYLADENOSINE BIOSYNTHESIS PROTEIN TSAE"/>
    <property type="match status" value="1"/>
</dbReference>
<comment type="similarity">
    <text evidence="2">Belongs to the TsaE family.</text>
</comment>